<dbReference type="AlphaFoldDB" id="A0A6A1UH53"/>
<comment type="caution">
    <text evidence="2">The sequence shown here is derived from an EMBL/GenBank/DDBJ whole genome shotgun (WGS) entry which is preliminary data.</text>
</comment>
<evidence type="ECO:0000313" key="3">
    <source>
        <dbReference type="Proteomes" id="UP000516437"/>
    </source>
</evidence>
<evidence type="ECO:0000256" key="1">
    <source>
        <dbReference type="SAM" id="MobiDB-lite"/>
    </source>
</evidence>
<organism evidence="2 3">
    <name type="scientific">Morella rubra</name>
    <name type="common">Chinese bayberry</name>
    <dbReference type="NCBI Taxonomy" id="262757"/>
    <lineage>
        <taxon>Eukaryota</taxon>
        <taxon>Viridiplantae</taxon>
        <taxon>Streptophyta</taxon>
        <taxon>Embryophyta</taxon>
        <taxon>Tracheophyta</taxon>
        <taxon>Spermatophyta</taxon>
        <taxon>Magnoliopsida</taxon>
        <taxon>eudicotyledons</taxon>
        <taxon>Gunneridae</taxon>
        <taxon>Pentapetalae</taxon>
        <taxon>rosids</taxon>
        <taxon>fabids</taxon>
        <taxon>Fagales</taxon>
        <taxon>Myricaceae</taxon>
        <taxon>Morella</taxon>
    </lineage>
</organism>
<name>A0A6A1UH53_9ROSI</name>
<feature type="compositionally biased region" description="Polar residues" evidence="1">
    <location>
        <begin position="61"/>
        <end position="74"/>
    </location>
</feature>
<accession>A0A6A1UH53</accession>
<dbReference type="Proteomes" id="UP000516437">
    <property type="component" value="Unassembled WGS sequence"/>
</dbReference>
<keyword evidence="3" id="KW-1185">Reference proteome</keyword>
<dbReference type="OrthoDB" id="1879at2759"/>
<sequence length="74" mass="7962">MDTDIIAAANGAERVVPHESTIEEDTKAEGLRSGQNGDVPLVNASVKVVDRDSRYDETDQQPESNSNDGGTMEE</sequence>
<protein>
    <submittedName>
        <fullName evidence="2">Uncharacterized protein</fullName>
    </submittedName>
</protein>
<feature type="compositionally biased region" description="Basic and acidic residues" evidence="1">
    <location>
        <begin position="48"/>
        <end position="57"/>
    </location>
</feature>
<feature type="region of interest" description="Disordered" evidence="1">
    <location>
        <begin position="18"/>
        <end position="74"/>
    </location>
</feature>
<reference evidence="2 3" key="1">
    <citation type="journal article" date="2019" name="Plant Biotechnol. J.">
        <title>The red bayberry genome and genetic basis of sex determination.</title>
        <authorList>
            <person name="Jia H.M."/>
            <person name="Jia H.J."/>
            <person name="Cai Q.L."/>
            <person name="Wang Y."/>
            <person name="Zhao H.B."/>
            <person name="Yang W.F."/>
            <person name="Wang G.Y."/>
            <person name="Li Y.H."/>
            <person name="Zhan D.L."/>
            <person name="Shen Y.T."/>
            <person name="Niu Q.F."/>
            <person name="Chang L."/>
            <person name="Qiu J."/>
            <person name="Zhao L."/>
            <person name="Xie H.B."/>
            <person name="Fu W.Y."/>
            <person name="Jin J."/>
            <person name="Li X.W."/>
            <person name="Jiao Y."/>
            <person name="Zhou C.C."/>
            <person name="Tu T."/>
            <person name="Chai C.Y."/>
            <person name="Gao J.L."/>
            <person name="Fan L.J."/>
            <person name="van de Weg E."/>
            <person name="Wang J.Y."/>
            <person name="Gao Z.S."/>
        </authorList>
    </citation>
    <scope>NUCLEOTIDE SEQUENCE [LARGE SCALE GENOMIC DNA]</scope>
    <source>
        <tissue evidence="2">Leaves</tissue>
    </source>
</reference>
<dbReference type="EMBL" id="RXIC02000448">
    <property type="protein sequence ID" value="KAB1199599.1"/>
    <property type="molecule type" value="Genomic_DNA"/>
</dbReference>
<proteinExistence type="predicted"/>
<feature type="compositionally biased region" description="Basic and acidic residues" evidence="1">
    <location>
        <begin position="18"/>
        <end position="30"/>
    </location>
</feature>
<evidence type="ECO:0000313" key="2">
    <source>
        <dbReference type="EMBL" id="KAB1199599.1"/>
    </source>
</evidence>
<gene>
    <name evidence="2" type="ORF">CJ030_MR0G020167</name>
</gene>